<evidence type="ECO:0000313" key="1">
    <source>
        <dbReference type="EMBL" id="MQO55609.1"/>
    </source>
</evidence>
<dbReference type="Proteomes" id="UP000358159">
    <property type="component" value="Unassembled WGS sequence"/>
</dbReference>
<proteinExistence type="predicted"/>
<organism evidence="1 2">
    <name type="scientific">Segatella copri</name>
    <dbReference type="NCBI Taxonomy" id="165179"/>
    <lineage>
        <taxon>Bacteria</taxon>
        <taxon>Pseudomonadati</taxon>
        <taxon>Bacteroidota</taxon>
        <taxon>Bacteroidia</taxon>
        <taxon>Bacteroidales</taxon>
        <taxon>Prevotellaceae</taxon>
        <taxon>Segatella</taxon>
    </lineage>
</organism>
<dbReference type="RefSeq" id="WP_153094448.1">
    <property type="nucleotide sequence ID" value="NZ_VZAK01000005.1"/>
</dbReference>
<evidence type="ECO:0000313" key="2">
    <source>
        <dbReference type="Proteomes" id="UP000358159"/>
    </source>
</evidence>
<name>A0A6A7VLI1_9BACT</name>
<protein>
    <submittedName>
        <fullName evidence="1">Uncharacterized protein</fullName>
    </submittedName>
</protein>
<accession>A0A6A7VLI1</accession>
<gene>
    <name evidence="1" type="ORF">F7D42_07775</name>
</gene>
<dbReference type="EMBL" id="VZAZ01000036">
    <property type="protein sequence ID" value="MQO55609.1"/>
    <property type="molecule type" value="Genomic_DNA"/>
</dbReference>
<comment type="caution">
    <text evidence="1">The sequence shown here is derived from an EMBL/GenBank/DDBJ whole genome shotgun (WGS) entry which is preliminary data.</text>
</comment>
<sequence length="602" mass="70647">MTKKEIKINKGQYLSDIYSIESNTILCKTLTGLGATYTEIKAKRNSIIVEPNVPPIIGKCNDKKHKKDNLFAVKKEVNISSVAEYLSQTIKQKKYIKIICTPESFNYKVKQAFEEAELDMYTNCFMLMDECHKLVKDIDYREDIALPMKDFFMFKDKAMVSATPIVPSDPRFEEQHFTLVEIKPNFDYLKPITLVHTNNVLEAMRTTIEKRKNELDSQRSLCLFINRTDMILQVIEKLGIKKDSVVFCSSNSTTKLNEAGIKAVENWDTKEQKPFMFFTSRFYAALDIELKVLPDIMFVTEPYLYEYTIIDPCTDAVQAIGRFRNGVSSITHIVSTNKDFPIRDERGIDEYIKASEEAYNTIMRLYDCAPSLEFRNAYRAALDQLPFKNKFMRDGEIDYFAQDNYRDESLVKSAYNNFDDLVKRYERAQQFYIIKGMPLYWKFGDKERLKLEKTSKYIKQFRKEIVEILESLKDDRNLPMVRYNIEELRNKDAFIVNAYDALGKEVIEQCNYSEKRIKEAIIMKDFEKKKNGQECIQLLKNSFHPNCRYTCAFIKKELLRIFERVAIQPKERITATYIKRFFSVKECKSKGKRAYLIIESLI</sequence>
<reference evidence="1 2" key="1">
    <citation type="submission" date="2019-09" db="EMBL/GenBank/DDBJ databases">
        <title>Distinct polysaccharide growth profiles of human intestinal Prevotella copri isolates.</title>
        <authorList>
            <person name="Fehlner-Peach H."/>
            <person name="Magnabosco C."/>
            <person name="Raghavan V."/>
            <person name="Scher J.U."/>
            <person name="Tett A."/>
            <person name="Cox L.M."/>
            <person name="Gottsegen C."/>
            <person name="Watters A."/>
            <person name="Wiltshire- Gordon J.D."/>
            <person name="Segata N."/>
            <person name="Bonneau R."/>
            <person name="Littman D.R."/>
        </authorList>
    </citation>
    <scope>NUCLEOTIDE SEQUENCE [LARGE SCALE GENOMIC DNA]</scope>
    <source>
        <strain evidence="1 2">BVe41219</strain>
    </source>
</reference>
<dbReference type="AlphaFoldDB" id="A0A6A7VLI1"/>